<accession>A0A411YGM6</accession>
<dbReference type="OrthoDB" id="9792195at2"/>
<dbReference type="PANTHER" id="PTHR35092">
    <property type="entry name" value="CHLORINASE MJ1651"/>
    <property type="match status" value="1"/>
</dbReference>
<dbReference type="InterPro" id="IPR046469">
    <property type="entry name" value="SAM_HAT_N"/>
</dbReference>
<gene>
    <name evidence="5" type="ORF">ER308_12585</name>
</gene>
<evidence type="ECO:0000256" key="1">
    <source>
        <dbReference type="ARBA" id="ARBA00022691"/>
    </source>
</evidence>
<dbReference type="EMBL" id="CP036402">
    <property type="protein sequence ID" value="QBI20319.1"/>
    <property type="molecule type" value="Genomic_DNA"/>
</dbReference>
<evidence type="ECO:0000256" key="2">
    <source>
        <dbReference type="ARBA" id="ARBA00024035"/>
    </source>
</evidence>
<proteinExistence type="inferred from homology"/>
<dbReference type="Pfam" id="PF01887">
    <property type="entry name" value="SAM_HAT_N"/>
    <property type="match status" value="1"/>
</dbReference>
<feature type="domain" description="S-adenosyl-l-methionine hydroxide adenosyltransferase N-terminal" evidence="3">
    <location>
        <begin position="5"/>
        <end position="144"/>
    </location>
</feature>
<feature type="domain" description="S-adenosyl-l-methionine hydroxide adenosyltransferase C-terminal" evidence="4">
    <location>
        <begin position="176"/>
        <end position="258"/>
    </location>
</feature>
<dbReference type="Gene3D" id="3.40.50.10790">
    <property type="entry name" value="S-adenosyl-l-methionine hydroxide adenosyltransferase, N-terminal"/>
    <property type="match status" value="1"/>
</dbReference>
<dbReference type="RefSeq" id="WP_131155316.1">
    <property type="nucleotide sequence ID" value="NZ_CP036402.1"/>
</dbReference>
<dbReference type="Pfam" id="PF20257">
    <property type="entry name" value="SAM_HAT_C"/>
    <property type="match status" value="1"/>
</dbReference>
<dbReference type="InterPro" id="IPR046470">
    <property type="entry name" value="SAM_HAT_C"/>
</dbReference>
<name>A0A411YGM6_9ACTN</name>
<dbReference type="SUPFAM" id="SSF101852">
    <property type="entry name" value="Bacterial fluorinating enzyme, C-terminal domain"/>
    <property type="match status" value="1"/>
</dbReference>
<evidence type="ECO:0000313" key="5">
    <source>
        <dbReference type="EMBL" id="QBI20319.1"/>
    </source>
</evidence>
<evidence type="ECO:0000259" key="3">
    <source>
        <dbReference type="Pfam" id="PF01887"/>
    </source>
</evidence>
<keyword evidence="1" id="KW-0949">S-adenosyl-L-methionine</keyword>
<keyword evidence="6" id="KW-1185">Reference proteome</keyword>
<reference evidence="5 6" key="1">
    <citation type="submission" date="2019-01" db="EMBL/GenBank/DDBJ databases">
        <title>Egibacter rhizosphaerae EGI 80759T.</title>
        <authorList>
            <person name="Chen D.-D."/>
            <person name="Tian Y."/>
            <person name="Jiao J.-Y."/>
            <person name="Zhang X.-T."/>
            <person name="Zhang Y.-G."/>
            <person name="Zhang Y."/>
            <person name="Xiao M."/>
            <person name="Shu W.-S."/>
            <person name="Li W.-J."/>
        </authorList>
    </citation>
    <scope>NUCLEOTIDE SEQUENCE [LARGE SCALE GENOMIC DNA]</scope>
    <source>
        <strain evidence="5 6">EGI 80759</strain>
    </source>
</reference>
<dbReference type="PANTHER" id="PTHR35092:SF1">
    <property type="entry name" value="CHLORINASE MJ1651"/>
    <property type="match status" value="1"/>
</dbReference>
<dbReference type="KEGG" id="erz:ER308_12585"/>
<sequence length="262" mass="26410">MPGLVTFLSDFGLADPFVGLCHVAVLAQAPEARIVDLGHEVAPQNVRQGAARLADAVAHVPEPATHLAVVDPGVGSARHALVLVAGGHRLVGPDNGLLLEAAERLGGVAGAWALVPPAEASATFHGRDVFAPAAGRLAAGAAPGALAQPLDPETLVTLPSRPVHASVGRARAGVRDLDRYGNVQLALPAADLDRAGIPSALRVRAGDRVVAATRVRTFAELAPGRAGVLVDSFGWAAVVVAGGSAAAALEVVPDDEVELVPG</sequence>
<protein>
    <recommendedName>
        <fullName evidence="7">SAM-dependent chlorinase/fluorinase</fullName>
    </recommendedName>
</protein>
<dbReference type="Gene3D" id="2.40.30.90">
    <property type="entry name" value="Bacterial fluorinating enzyme like"/>
    <property type="match status" value="1"/>
</dbReference>
<dbReference type="InterPro" id="IPR002747">
    <property type="entry name" value="SAM_OH_AdoTrfase"/>
</dbReference>
<evidence type="ECO:0000313" key="6">
    <source>
        <dbReference type="Proteomes" id="UP000291469"/>
    </source>
</evidence>
<dbReference type="InterPro" id="IPR023228">
    <property type="entry name" value="SAM_OH_AdoTrfase_N_sf"/>
</dbReference>
<comment type="similarity">
    <text evidence="2">Belongs to the SAM hydrolase / SAM-dependent halogenase family.</text>
</comment>
<dbReference type="PIRSF" id="PIRSF006779">
    <property type="entry name" value="UCP006779"/>
    <property type="match status" value="1"/>
</dbReference>
<evidence type="ECO:0000259" key="4">
    <source>
        <dbReference type="Pfam" id="PF20257"/>
    </source>
</evidence>
<dbReference type="SUPFAM" id="SSF102522">
    <property type="entry name" value="Bacterial fluorinating enzyme, N-terminal domain"/>
    <property type="match status" value="1"/>
</dbReference>
<evidence type="ECO:0008006" key="7">
    <source>
        <dbReference type="Google" id="ProtNLM"/>
    </source>
</evidence>
<dbReference type="InterPro" id="IPR023227">
    <property type="entry name" value="SAM_OH_AdoTrfase_C_sf"/>
</dbReference>
<dbReference type="Proteomes" id="UP000291469">
    <property type="component" value="Chromosome"/>
</dbReference>
<dbReference type="AlphaFoldDB" id="A0A411YGM6"/>
<organism evidence="5 6">
    <name type="scientific">Egibacter rhizosphaerae</name>
    <dbReference type="NCBI Taxonomy" id="1670831"/>
    <lineage>
        <taxon>Bacteria</taxon>
        <taxon>Bacillati</taxon>
        <taxon>Actinomycetota</taxon>
        <taxon>Nitriliruptoria</taxon>
        <taxon>Egibacterales</taxon>
        <taxon>Egibacteraceae</taxon>
        <taxon>Egibacter</taxon>
    </lineage>
</organism>